<sequence>MYIACVYLPPSNSNYFKHYDVDLFFDIENQIQYYSSLGKIILTGDFNARTSNLPDYIESDQLHGGLTRFLSAVFDYCSDESLESRKTSDLNTNDYGYKLLSLCRSSGLRILNGRVGDSSEFTFAGGRGLSVIDYLILAPDAFRLISDFRIDDFNVYSDHAPLLISLICRSHQQNDHDHVNAGNFENIRCLKWDADSANLARTAISDKLNAMYPLIENLQQERRLSQSSPIDDSVDSFSAILTDTLAPYFEIARPAPNRTQGSRSYSTRKHDQLDKPWFTDELRSKHKTYLSTLYAFNRNKNVTTHEALRLAKKTYKSLEYKLKRNFQRHEGNMLDMCRKTNPIVFYKRFAKKNVKCKSQSLPEFFKHFKNLASAPDCDDDMLNFDPDFIANSSSAVFDELDMYISESEVVDCIKNLKT</sequence>
<protein>
    <recommendedName>
        <fullName evidence="3">Endonuclease/exonuclease/phosphatase domain-containing protein</fullName>
    </recommendedName>
</protein>
<dbReference type="Proteomes" id="UP001186944">
    <property type="component" value="Unassembled WGS sequence"/>
</dbReference>
<comment type="caution">
    <text evidence="1">The sequence shown here is derived from an EMBL/GenBank/DDBJ whole genome shotgun (WGS) entry which is preliminary data.</text>
</comment>
<dbReference type="SUPFAM" id="SSF56219">
    <property type="entry name" value="DNase I-like"/>
    <property type="match status" value="1"/>
</dbReference>
<dbReference type="EMBL" id="VSWD01000009">
    <property type="protein sequence ID" value="KAK3092331.1"/>
    <property type="molecule type" value="Genomic_DNA"/>
</dbReference>
<evidence type="ECO:0000313" key="2">
    <source>
        <dbReference type="Proteomes" id="UP001186944"/>
    </source>
</evidence>
<organism evidence="1 2">
    <name type="scientific">Pinctada imbricata</name>
    <name type="common">Atlantic pearl-oyster</name>
    <name type="synonym">Pinctada martensii</name>
    <dbReference type="NCBI Taxonomy" id="66713"/>
    <lineage>
        <taxon>Eukaryota</taxon>
        <taxon>Metazoa</taxon>
        <taxon>Spiralia</taxon>
        <taxon>Lophotrochozoa</taxon>
        <taxon>Mollusca</taxon>
        <taxon>Bivalvia</taxon>
        <taxon>Autobranchia</taxon>
        <taxon>Pteriomorphia</taxon>
        <taxon>Pterioida</taxon>
        <taxon>Pterioidea</taxon>
        <taxon>Pteriidae</taxon>
        <taxon>Pinctada</taxon>
    </lineage>
</organism>
<gene>
    <name evidence="1" type="ORF">FSP39_001376</name>
</gene>
<dbReference type="Gene3D" id="3.60.10.10">
    <property type="entry name" value="Endonuclease/exonuclease/phosphatase"/>
    <property type="match status" value="1"/>
</dbReference>
<evidence type="ECO:0008006" key="3">
    <source>
        <dbReference type="Google" id="ProtNLM"/>
    </source>
</evidence>
<dbReference type="AlphaFoldDB" id="A0AA88XXV4"/>
<name>A0AA88XXV4_PINIB</name>
<proteinExistence type="predicted"/>
<accession>A0AA88XXV4</accession>
<dbReference type="InterPro" id="IPR036691">
    <property type="entry name" value="Endo/exonu/phosph_ase_sf"/>
</dbReference>
<evidence type="ECO:0000313" key="1">
    <source>
        <dbReference type="EMBL" id="KAK3092331.1"/>
    </source>
</evidence>
<keyword evidence="2" id="KW-1185">Reference proteome</keyword>
<reference evidence="1" key="1">
    <citation type="submission" date="2019-08" db="EMBL/GenBank/DDBJ databases">
        <title>The improved chromosome-level genome for the pearl oyster Pinctada fucata martensii using PacBio sequencing and Hi-C.</title>
        <authorList>
            <person name="Zheng Z."/>
        </authorList>
    </citation>
    <scope>NUCLEOTIDE SEQUENCE</scope>
    <source>
        <strain evidence="1">ZZ-2019</strain>
        <tissue evidence="1">Adductor muscle</tissue>
    </source>
</reference>